<reference evidence="3" key="1">
    <citation type="journal article" date="2019" name="Nat. Commun.">
        <title>Expansion of phycobilisome linker gene families in mesophilic red algae.</title>
        <authorList>
            <person name="Lee J."/>
            <person name="Kim D."/>
            <person name="Bhattacharya D."/>
            <person name="Yoon H.S."/>
        </authorList>
    </citation>
    <scope>NUCLEOTIDE SEQUENCE [LARGE SCALE GENOMIC DNA]</scope>
    <source>
        <strain evidence="3">CCMP 1328</strain>
    </source>
</reference>
<organism evidence="2 3">
    <name type="scientific">Porphyridium purpureum</name>
    <name type="common">Red alga</name>
    <name type="synonym">Porphyridium cruentum</name>
    <dbReference type="NCBI Taxonomy" id="35688"/>
    <lineage>
        <taxon>Eukaryota</taxon>
        <taxon>Rhodophyta</taxon>
        <taxon>Bangiophyceae</taxon>
        <taxon>Porphyridiales</taxon>
        <taxon>Porphyridiaceae</taxon>
        <taxon>Porphyridium</taxon>
    </lineage>
</organism>
<protein>
    <recommendedName>
        <fullName evidence="4">DNA/RNA-binding protein Alba-like domain-containing protein</fullName>
    </recommendedName>
</protein>
<keyword evidence="3" id="KW-1185">Reference proteome</keyword>
<gene>
    <name evidence="2" type="ORF">FVE85_0469</name>
</gene>
<dbReference type="EMBL" id="VRMN01000002">
    <property type="protein sequence ID" value="KAA8496740.1"/>
    <property type="molecule type" value="Genomic_DNA"/>
</dbReference>
<evidence type="ECO:0008006" key="4">
    <source>
        <dbReference type="Google" id="ProtNLM"/>
    </source>
</evidence>
<evidence type="ECO:0000313" key="3">
    <source>
        <dbReference type="Proteomes" id="UP000324585"/>
    </source>
</evidence>
<dbReference type="AlphaFoldDB" id="A0A5J4Z0E2"/>
<name>A0A5J4Z0E2_PORPP</name>
<sequence length="175" mass="19963">MAMMKLRTASRFAPWNYVSRATVSFSARAAKDDTGSLHDAQGSSNTERQIGVLQRLFVKKDERMGAMLRTLRQFLKLDESVMVFAIGQAIPRAIRMVAMLHRDGIIQAPSVRVDFVPKRSTENTKAEENSDEQRKSLGTERVVITVTRSADFFDKQREWELRAFDVLRQRAEPAD</sequence>
<evidence type="ECO:0000313" key="2">
    <source>
        <dbReference type="EMBL" id="KAA8496740.1"/>
    </source>
</evidence>
<proteinExistence type="predicted"/>
<feature type="region of interest" description="Disordered" evidence="1">
    <location>
        <begin position="118"/>
        <end position="138"/>
    </location>
</feature>
<accession>A0A5J4Z0E2</accession>
<comment type="caution">
    <text evidence="2">The sequence shown here is derived from an EMBL/GenBank/DDBJ whole genome shotgun (WGS) entry which is preliminary data.</text>
</comment>
<evidence type="ECO:0000256" key="1">
    <source>
        <dbReference type="SAM" id="MobiDB-lite"/>
    </source>
</evidence>
<dbReference type="Proteomes" id="UP000324585">
    <property type="component" value="Unassembled WGS sequence"/>
</dbReference>